<protein>
    <submittedName>
        <fullName evidence="2">Uncharacterized protein</fullName>
    </submittedName>
</protein>
<evidence type="ECO:0000313" key="2">
    <source>
        <dbReference type="EMBL" id="KKT51789.1"/>
    </source>
</evidence>
<dbReference type="EMBL" id="LCIH01000008">
    <property type="protein sequence ID" value="KKT51789.1"/>
    <property type="molecule type" value="Genomic_DNA"/>
</dbReference>
<dbReference type="STRING" id="1618387.UW44_C0008G0111"/>
<keyword evidence="1" id="KW-0812">Transmembrane</keyword>
<comment type="caution">
    <text evidence="2">The sequence shown here is derived from an EMBL/GenBank/DDBJ whole genome shotgun (WGS) entry which is preliminary data.</text>
</comment>
<proteinExistence type="predicted"/>
<gene>
    <name evidence="2" type="ORF">UW44_C0008G0111</name>
</gene>
<dbReference type="Proteomes" id="UP000034006">
    <property type="component" value="Unassembled WGS sequence"/>
</dbReference>
<name>A0A0G1KV62_9BACT</name>
<dbReference type="AlphaFoldDB" id="A0A0G1KV62"/>
<feature type="transmembrane region" description="Helical" evidence="1">
    <location>
        <begin position="91"/>
        <end position="110"/>
    </location>
</feature>
<accession>A0A0G1KV62</accession>
<reference evidence="2 3" key="1">
    <citation type="journal article" date="2015" name="Nature">
        <title>rRNA introns, odd ribosomes, and small enigmatic genomes across a large radiation of phyla.</title>
        <authorList>
            <person name="Brown C.T."/>
            <person name="Hug L.A."/>
            <person name="Thomas B.C."/>
            <person name="Sharon I."/>
            <person name="Castelle C.J."/>
            <person name="Singh A."/>
            <person name="Wilkins M.J."/>
            <person name="Williams K.H."/>
            <person name="Banfield J.F."/>
        </authorList>
    </citation>
    <scope>NUCLEOTIDE SEQUENCE [LARGE SCALE GENOMIC DNA]</scope>
</reference>
<keyword evidence="1" id="KW-0472">Membrane</keyword>
<sequence length="129" mass="15125">MTWDQFQKRATKIHLQPPMVNELERRNLVKDLPENFTEREVRALLEIDRNLDRQGYTNRMVTQSGAQPIIIYLPTEMSNDDSDEDENNHEWVVPFSIILIIITLLTVVLWHRDPNLFISIQNLLKSLGG</sequence>
<keyword evidence="1" id="KW-1133">Transmembrane helix</keyword>
<evidence type="ECO:0000256" key="1">
    <source>
        <dbReference type="SAM" id="Phobius"/>
    </source>
</evidence>
<evidence type="ECO:0000313" key="3">
    <source>
        <dbReference type="Proteomes" id="UP000034006"/>
    </source>
</evidence>
<organism evidence="2 3">
    <name type="scientific">Candidatus Collierbacteria bacterium GW2011_GWB2_44_22</name>
    <dbReference type="NCBI Taxonomy" id="1618387"/>
    <lineage>
        <taxon>Bacteria</taxon>
        <taxon>Candidatus Collieribacteriota</taxon>
    </lineage>
</organism>